<dbReference type="GO" id="GO:0033627">
    <property type="term" value="P:cell adhesion mediated by integrin"/>
    <property type="evidence" value="ECO:0007669"/>
    <property type="project" value="TreeGrafter"/>
</dbReference>
<evidence type="ECO:0000256" key="5">
    <source>
        <dbReference type="ARBA" id="ARBA00022729"/>
    </source>
</evidence>
<dbReference type="GO" id="GO:0005925">
    <property type="term" value="C:focal adhesion"/>
    <property type="evidence" value="ECO:0007669"/>
    <property type="project" value="TreeGrafter"/>
</dbReference>
<dbReference type="Proteomes" id="UP001174909">
    <property type="component" value="Unassembled WGS sequence"/>
</dbReference>
<organism evidence="14 15">
    <name type="scientific">Geodia barretti</name>
    <name type="common">Barrett's horny sponge</name>
    <dbReference type="NCBI Taxonomy" id="519541"/>
    <lineage>
        <taxon>Eukaryota</taxon>
        <taxon>Metazoa</taxon>
        <taxon>Porifera</taxon>
        <taxon>Demospongiae</taxon>
        <taxon>Heteroscleromorpha</taxon>
        <taxon>Tetractinellida</taxon>
        <taxon>Astrophorina</taxon>
        <taxon>Geodiidae</taxon>
        <taxon>Geodia</taxon>
    </lineage>
</organism>
<evidence type="ECO:0000256" key="2">
    <source>
        <dbReference type="ARBA" id="ARBA00007449"/>
    </source>
</evidence>
<dbReference type="GO" id="GO:0005178">
    <property type="term" value="F:integrin binding"/>
    <property type="evidence" value="ECO:0007669"/>
    <property type="project" value="TreeGrafter"/>
</dbReference>
<reference evidence="14" key="1">
    <citation type="submission" date="2023-03" db="EMBL/GenBank/DDBJ databases">
        <authorList>
            <person name="Steffen K."/>
            <person name="Cardenas P."/>
        </authorList>
    </citation>
    <scope>NUCLEOTIDE SEQUENCE</scope>
</reference>
<comment type="caution">
    <text evidence="14">The sequence shown here is derived from an EMBL/GenBank/DDBJ whole genome shotgun (WGS) entry which is preliminary data.</text>
</comment>
<evidence type="ECO:0000256" key="4">
    <source>
        <dbReference type="ARBA" id="ARBA00022692"/>
    </source>
</evidence>
<dbReference type="GO" id="GO:0007229">
    <property type="term" value="P:integrin-mediated signaling pathway"/>
    <property type="evidence" value="ECO:0007669"/>
    <property type="project" value="UniProtKB-KW"/>
</dbReference>
<dbReference type="Gene3D" id="6.20.50.10">
    <property type="match status" value="1"/>
</dbReference>
<dbReference type="GO" id="GO:0016477">
    <property type="term" value="P:cell migration"/>
    <property type="evidence" value="ECO:0007669"/>
    <property type="project" value="TreeGrafter"/>
</dbReference>
<keyword evidence="7" id="KW-1133">Transmembrane helix</keyword>
<dbReference type="InterPro" id="IPR015812">
    <property type="entry name" value="Integrin_bsu"/>
</dbReference>
<dbReference type="InterPro" id="IPR015439">
    <property type="entry name" value="Integrin_b-2_sf"/>
</dbReference>
<dbReference type="Gene3D" id="3.40.50.410">
    <property type="entry name" value="von Willebrand factor, type A domain"/>
    <property type="match status" value="1"/>
</dbReference>
<gene>
    <name evidence="14" type="ORF">GBAR_LOCUS4331</name>
</gene>
<keyword evidence="10" id="KW-1015">Disulfide bond</keyword>
<evidence type="ECO:0000256" key="9">
    <source>
        <dbReference type="ARBA" id="ARBA00023136"/>
    </source>
</evidence>
<dbReference type="SMART" id="SM00187">
    <property type="entry name" value="INB"/>
    <property type="match status" value="1"/>
</dbReference>
<feature type="domain" description="Integrin beta subunit VWA" evidence="13">
    <location>
        <begin position="58"/>
        <end position="371"/>
    </location>
</feature>
<dbReference type="SUPFAM" id="SSF53300">
    <property type="entry name" value="vWA-like"/>
    <property type="match status" value="1"/>
</dbReference>
<evidence type="ECO:0000313" key="15">
    <source>
        <dbReference type="Proteomes" id="UP001174909"/>
    </source>
</evidence>
<dbReference type="PRINTS" id="PR01186">
    <property type="entry name" value="INTEGRINB"/>
</dbReference>
<comment type="similarity">
    <text evidence="2 12">Belongs to the integrin beta chain family.</text>
</comment>
<name>A0AA35R6F0_GEOBA</name>
<dbReference type="InterPro" id="IPR002369">
    <property type="entry name" value="Integrin_bsu_VWA"/>
</dbReference>
<dbReference type="GO" id="GO:0098609">
    <property type="term" value="P:cell-cell adhesion"/>
    <property type="evidence" value="ECO:0007669"/>
    <property type="project" value="TreeGrafter"/>
</dbReference>
<keyword evidence="3" id="KW-0245">EGF-like domain</keyword>
<dbReference type="PANTHER" id="PTHR10082">
    <property type="entry name" value="INTEGRIN BETA SUBUNIT"/>
    <property type="match status" value="1"/>
</dbReference>
<evidence type="ECO:0000256" key="6">
    <source>
        <dbReference type="ARBA" id="ARBA00022737"/>
    </source>
</evidence>
<dbReference type="InterPro" id="IPR036465">
    <property type="entry name" value="vWFA_dom_sf"/>
</dbReference>
<evidence type="ECO:0000256" key="8">
    <source>
        <dbReference type="ARBA" id="ARBA00023037"/>
    </source>
</evidence>
<keyword evidence="9" id="KW-0472">Membrane</keyword>
<dbReference type="InterPro" id="IPR033760">
    <property type="entry name" value="Integrin_beta_N"/>
</dbReference>
<evidence type="ECO:0000259" key="13">
    <source>
        <dbReference type="SMART" id="SM00187"/>
    </source>
</evidence>
<sequence>MCRIENRSVDRLLPLANMHIFRVSRVERATMFLLLVIMLGTSDYNCNGQADICNQYESCDECIANGIGCVWCPDPPPFSGPRCTSYQTADCLSEPEDSVATHPEILRDDQFGETVQISPQAIRLNLRTGEPQTFTLSVKPARNYPLDMYFLMDLSGSQASDLDSLKDLSNSITDELERLSSQFTLGFGSVVCANGRVSCGPTYVYRHHLPLTNDSGQLRAVLENVTIRGNLDAPEATLEALLQSVVCLNEVGWRNGSLRIVMVLTDAGFKTALDGRVAGLVNINDGECHLQMNKEGFYEYFKSPEQSVTRDIVVDSVSGLTIGIAPVLNCNLGLFMEHSGECDEERPLVMYSGNYNFHYVFTLSHGYICKEDLWDTIGGVFMIVAAVRKRAMSAGTTSLVLEPVLGAVVVGSRLDKSDSVTCWERYRQVCSGRGSVCVMERSVTVTVSVGQLLSLVTSTLEMTVAATLTLLQ</sequence>
<dbReference type="Pfam" id="PF17205">
    <property type="entry name" value="PSI_integrin"/>
    <property type="match status" value="1"/>
</dbReference>
<keyword evidence="8 12" id="KW-0401">Integrin</keyword>
<evidence type="ECO:0000256" key="3">
    <source>
        <dbReference type="ARBA" id="ARBA00022536"/>
    </source>
</evidence>
<proteinExistence type="inferred from homology"/>
<dbReference type="AlphaFoldDB" id="A0AA35R6F0"/>
<keyword evidence="4 12" id="KW-0812">Transmembrane</keyword>
<dbReference type="GO" id="GO:0007160">
    <property type="term" value="P:cell-matrix adhesion"/>
    <property type="evidence" value="ECO:0007669"/>
    <property type="project" value="TreeGrafter"/>
</dbReference>
<comment type="subcellular location">
    <subcellularLocation>
        <location evidence="12">Cell membrane</location>
        <topology evidence="12">Single-pass type I membrane protein</topology>
    </subcellularLocation>
    <subcellularLocation>
        <location evidence="1">Membrane</location>
        <topology evidence="1">Single-pass type I membrane protein</topology>
    </subcellularLocation>
</comment>
<keyword evidence="11" id="KW-0325">Glycoprotein</keyword>
<dbReference type="SUPFAM" id="SSF103575">
    <property type="entry name" value="Plexin repeat"/>
    <property type="match status" value="1"/>
</dbReference>
<dbReference type="PANTHER" id="PTHR10082:SF3">
    <property type="entry name" value="INTEGRIN BETA-LIKE PROTEIN 1"/>
    <property type="match status" value="1"/>
</dbReference>
<accession>A0AA35R6F0</accession>
<dbReference type="GO" id="GO:0009986">
    <property type="term" value="C:cell surface"/>
    <property type="evidence" value="ECO:0007669"/>
    <property type="project" value="TreeGrafter"/>
</dbReference>
<dbReference type="GO" id="GO:0008305">
    <property type="term" value="C:integrin complex"/>
    <property type="evidence" value="ECO:0007669"/>
    <property type="project" value="TreeGrafter"/>
</dbReference>
<keyword evidence="15" id="KW-1185">Reference proteome</keyword>
<protein>
    <recommendedName>
        <fullName evidence="12">Integrin beta</fullName>
    </recommendedName>
</protein>
<keyword evidence="5" id="KW-0732">Signal</keyword>
<evidence type="ECO:0000256" key="1">
    <source>
        <dbReference type="ARBA" id="ARBA00004479"/>
    </source>
</evidence>
<dbReference type="EMBL" id="CASHTH010000624">
    <property type="protein sequence ID" value="CAI8005639.1"/>
    <property type="molecule type" value="Genomic_DNA"/>
</dbReference>
<evidence type="ECO:0000256" key="12">
    <source>
        <dbReference type="RuleBase" id="RU000633"/>
    </source>
</evidence>
<evidence type="ECO:0000313" key="14">
    <source>
        <dbReference type="EMBL" id="CAI8005639.1"/>
    </source>
</evidence>
<evidence type="ECO:0000256" key="10">
    <source>
        <dbReference type="ARBA" id="ARBA00023157"/>
    </source>
</evidence>
<evidence type="ECO:0000256" key="7">
    <source>
        <dbReference type="ARBA" id="ARBA00022989"/>
    </source>
</evidence>
<keyword evidence="12" id="KW-0130">Cell adhesion</keyword>
<dbReference type="Pfam" id="PF00362">
    <property type="entry name" value="Integrin_beta"/>
    <property type="match status" value="2"/>
</dbReference>
<keyword evidence="6" id="KW-0677">Repeat</keyword>
<evidence type="ECO:0000256" key="11">
    <source>
        <dbReference type="ARBA" id="ARBA00023180"/>
    </source>
</evidence>